<dbReference type="InterPro" id="IPR028098">
    <property type="entry name" value="Glyco_trans_4-like_N"/>
</dbReference>
<keyword evidence="1" id="KW-0328">Glycosyltransferase</keyword>
<name>A0A0W8IET9_9MICO</name>
<evidence type="ECO:0000259" key="4">
    <source>
        <dbReference type="Pfam" id="PF13439"/>
    </source>
</evidence>
<dbReference type="Pfam" id="PF13439">
    <property type="entry name" value="Glyco_transf_4"/>
    <property type="match status" value="1"/>
</dbReference>
<accession>A0A0W8IET9</accession>
<evidence type="ECO:0000313" key="5">
    <source>
        <dbReference type="EMBL" id="KUG58465.1"/>
    </source>
</evidence>
<organism evidence="5 6">
    <name type="scientific">Serinicoccus chungangensis</name>
    <dbReference type="NCBI Taxonomy" id="767452"/>
    <lineage>
        <taxon>Bacteria</taxon>
        <taxon>Bacillati</taxon>
        <taxon>Actinomycetota</taxon>
        <taxon>Actinomycetes</taxon>
        <taxon>Micrococcales</taxon>
        <taxon>Ornithinimicrobiaceae</taxon>
        <taxon>Serinicoccus</taxon>
    </lineage>
</organism>
<reference evidence="5 6" key="1">
    <citation type="submission" date="2015-12" db="EMBL/GenBank/DDBJ databases">
        <title>Serinicoccus chungangenesis strain CD08_5 genome sequencing and assembly.</title>
        <authorList>
            <person name="Chander A.M."/>
            <person name="Kaur G."/>
            <person name="Nair G.R."/>
            <person name="Dhawan D.K."/>
            <person name="Kochhar R.K."/>
            <person name="Mayilraj S."/>
            <person name="Bhadada S.K."/>
        </authorList>
    </citation>
    <scope>NUCLEOTIDE SEQUENCE [LARGE SCALE GENOMIC DNA]</scope>
    <source>
        <strain evidence="5 6">CD08_5</strain>
    </source>
</reference>
<keyword evidence="6" id="KW-1185">Reference proteome</keyword>
<dbReference type="STRING" id="767452.AVL62_11235"/>
<evidence type="ECO:0000256" key="3">
    <source>
        <dbReference type="SAM" id="MobiDB-lite"/>
    </source>
</evidence>
<dbReference type="Gene3D" id="3.40.50.2000">
    <property type="entry name" value="Glycogen Phosphorylase B"/>
    <property type="match status" value="2"/>
</dbReference>
<dbReference type="GO" id="GO:0016757">
    <property type="term" value="F:glycosyltransferase activity"/>
    <property type="evidence" value="ECO:0007669"/>
    <property type="project" value="UniProtKB-KW"/>
</dbReference>
<feature type="domain" description="Glycosyltransferase subfamily 4-like N-terminal" evidence="4">
    <location>
        <begin position="20"/>
        <end position="211"/>
    </location>
</feature>
<evidence type="ECO:0000256" key="2">
    <source>
        <dbReference type="ARBA" id="ARBA00022679"/>
    </source>
</evidence>
<evidence type="ECO:0000256" key="1">
    <source>
        <dbReference type="ARBA" id="ARBA00022676"/>
    </source>
</evidence>
<feature type="region of interest" description="Disordered" evidence="3">
    <location>
        <begin position="395"/>
        <end position="414"/>
    </location>
</feature>
<keyword evidence="2 5" id="KW-0808">Transferase</keyword>
<gene>
    <name evidence="5" type="ORF">AVL62_11235</name>
</gene>
<evidence type="ECO:0000313" key="6">
    <source>
        <dbReference type="Proteomes" id="UP000054837"/>
    </source>
</evidence>
<dbReference type="Pfam" id="PF13692">
    <property type="entry name" value="Glyco_trans_1_4"/>
    <property type="match status" value="1"/>
</dbReference>
<dbReference type="SUPFAM" id="SSF53756">
    <property type="entry name" value="UDP-Glycosyltransferase/glycogen phosphorylase"/>
    <property type="match status" value="1"/>
</dbReference>
<dbReference type="AlphaFoldDB" id="A0A0W8IET9"/>
<protein>
    <submittedName>
        <fullName evidence="5">Glycosyl transferase family 1</fullName>
    </submittedName>
</protein>
<dbReference type="CDD" id="cd03801">
    <property type="entry name" value="GT4_PimA-like"/>
    <property type="match status" value="1"/>
</dbReference>
<dbReference type="PANTHER" id="PTHR12526">
    <property type="entry name" value="GLYCOSYLTRANSFERASE"/>
    <property type="match status" value="1"/>
</dbReference>
<comment type="caution">
    <text evidence="5">The sequence shown here is derived from an EMBL/GenBank/DDBJ whole genome shotgun (WGS) entry which is preliminary data.</text>
</comment>
<dbReference type="PANTHER" id="PTHR12526:SF600">
    <property type="entry name" value="GLYCOSYL TRANSFERASE GROUP 1"/>
    <property type="match status" value="1"/>
</dbReference>
<dbReference type="EMBL" id="LQBL01000003">
    <property type="protein sequence ID" value="KUG58465.1"/>
    <property type="molecule type" value="Genomic_DNA"/>
</dbReference>
<proteinExistence type="predicted"/>
<sequence length="414" mass="43155">MTRVAYVCADPGIPVFGTKGASVHIQEIVRAWRRRGAEVEVYAVRLGDVDHVPADLADLVVHHVPVGRVGSGPGGDDPGAAARREVAQRQAAAEIGRRVVAAAPDVVYERYSLFSGVLHLARRGLGGGVRTVLEVNAPLIDEQRRHRVLVDEAGSVDALRAQVGAADVVACVSERVAAWVRERTGADEGGAVQGAGAARVVVVPNGVNTRRIRAVTPDLDGDPVVVFVGTLKPWHGVEDLLEAAAMARRPWRLRIVGDGPQREAVEQAAARHGLAVELTGAVAPEEVPAALEGALVAVAPYPASDDHYFSPLKVYEYGAAALPVVASRIGQIPAVVQDGVTGVLVPPSDPVALAAAVDALVDDPDAARALGAAARRLMEREHSWEHVLDATLAPVTSTAPPASPHTSVPAAGGR</sequence>
<dbReference type="OrthoDB" id="9790710at2"/>
<dbReference type="RefSeq" id="WP_058890142.1">
    <property type="nucleotide sequence ID" value="NZ_LQBL01000003.1"/>
</dbReference>
<dbReference type="Proteomes" id="UP000054837">
    <property type="component" value="Unassembled WGS sequence"/>
</dbReference>